<dbReference type="InterPro" id="IPR021109">
    <property type="entry name" value="Peptidase_aspartic_dom_sf"/>
</dbReference>
<accession>A0A0N5BHJ9</accession>
<evidence type="ECO:0000313" key="2">
    <source>
        <dbReference type="WBParaSite" id="SPAL_0000543800.1"/>
    </source>
</evidence>
<dbReference type="Proteomes" id="UP000046392">
    <property type="component" value="Unplaced"/>
</dbReference>
<organism evidence="1 2">
    <name type="scientific">Strongyloides papillosus</name>
    <name type="common">Intestinal threadworm</name>
    <dbReference type="NCBI Taxonomy" id="174720"/>
    <lineage>
        <taxon>Eukaryota</taxon>
        <taxon>Metazoa</taxon>
        <taxon>Ecdysozoa</taxon>
        <taxon>Nematoda</taxon>
        <taxon>Chromadorea</taxon>
        <taxon>Rhabditida</taxon>
        <taxon>Tylenchina</taxon>
        <taxon>Panagrolaimomorpha</taxon>
        <taxon>Strongyloidoidea</taxon>
        <taxon>Strongyloididae</taxon>
        <taxon>Strongyloides</taxon>
    </lineage>
</organism>
<name>A0A0N5BHJ9_STREA</name>
<reference evidence="2" key="1">
    <citation type="submission" date="2017-02" db="UniProtKB">
        <authorList>
            <consortium name="WormBaseParasite"/>
        </authorList>
    </citation>
    <scope>IDENTIFICATION</scope>
</reference>
<dbReference type="STRING" id="174720.A0A0N5BHJ9"/>
<keyword evidence="1" id="KW-1185">Reference proteome</keyword>
<dbReference type="Gene3D" id="2.40.70.10">
    <property type="entry name" value="Acid Proteases"/>
    <property type="match status" value="1"/>
</dbReference>
<evidence type="ECO:0000313" key="1">
    <source>
        <dbReference type="Proteomes" id="UP000046392"/>
    </source>
</evidence>
<proteinExistence type="predicted"/>
<dbReference type="WBParaSite" id="SPAL_0000543800.1">
    <property type="protein sequence ID" value="SPAL_0000543800.1"/>
    <property type="gene ID" value="SPAL_0000543800"/>
</dbReference>
<sequence>MEKRPRPADKGYDADKIDTFAKVTSILEYKYDDKSQRDDTRKESRNFQIDFRPDHTLESLKKLCQLLKRGYPDLSKKELLAQTIDTMMIRLEKKFRSLAERLREQKRDFENTSDLIHTKKGHKKNQCKILRKKPSFGDKSDGKLIVRRIDICTGKGIIVSVSINQVNDLSAFFDPGSGVCLMAIDNVTKFGVKNIMLCKEQLKVGDDQDWDVIGTGKITLTLGKKDYTVKCRLMNNMNFIHPADILLGDDFLKKTKGYEVDYEKGTFKTIRGECIQLIRTQIGEEKELKNAIRRIAIVD</sequence>
<dbReference type="AlphaFoldDB" id="A0A0N5BHJ9"/>
<protein>
    <submittedName>
        <fullName evidence="2">Asp_protease domain-containing protein</fullName>
    </submittedName>
</protein>